<evidence type="ECO:0000256" key="5">
    <source>
        <dbReference type="ARBA" id="ARBA00023014"/>
    </source>
</evidence>
<dbReference type="Pfam" id="PF19112">
    <property type="entry name" value="VanA_C"/>
    <property type="match status" value="1"/>
</dbReference>
<dbReference type="EMBL" id="UINC01014441">
    <property type="protein sequence ID" value="SVA61580.1"/>
    <property type="molecule type" value="Genomic_DNA"/>
</dbReference>
<evidence type="ECO:0000256" key="2">
    <source>
        <dbReference type="ARBA" id="ARBA00022723"/>
    </source>
</evidence>
<keyword evidence="2" id="KW-0479">Metal-binding</keyword>
<proteinExistence type="predicted"/>
<dbReference type="SUPFAM" id="SSF50022">
    <property type="entry name" value="ISP domain"/>
    <property type="match status" value="1"/>
</dbReference>
<feature type="domain" description="Rieske" evidence="6">
    <location>
        <begin position="9"/>
        <end position="112"/>
    </location>
</feature>
<evidence type="ECO:0000256" key="1">
    <source>
        <dbReference type="ARBA" id="ARBA00022714"/>
    </source>
</evidence>
<dbReference type="PROSITE" id="PS00570">
    <property type="entry name" value="RING_HYDROXYL_ALPHA"/>
    <property type="match status" value="1"/>
</dbReference>
<dbReference type="Gene3D" id="3.90.380.10">
    <property type="entry name" value="Naphthalene 1,2-dioxygenase Alpha Subunit, Chain A, domain 1"/>
    <property type="match status" value="1"/>
</dbReference>
<evidence type="ECO:0000259" key="6">
    <source>
        <dbReference type="PROSITE" id="PS51296"/>
    </source>
</evidence>
<dbReference type="PANTHER" id="PTHR21266">
    <property type="entry name" value="IRON-SULFUR DOMAIN CONTAINING PROTEIN"/>
    <property type="match status" value="1"/>
</dbReference>
<reference evidence="7" key="1">
    <citation type="submission" date="2018-05" db="EMBL/GenBank/DDBJ databases">
        <authorList>
            <person name="Lanie J.A."/>
            <person name="Ng W.-L."/>
            <person name="Kazmierczak K.M."/>
            <person name="Andrzejewski T.M."/>
            <person name="Davidsen T.M."/>
            <person name="Wayne K.J."/>
            <person name="Tettelin H."/>
            <person name="Glass J.I."/>
            <person name="Rusch D."/>
            <person name="Podicherti R."/>
            <person name="Tsui H.-C.T."/>
            <person name="Winkler M.E."/>
        </authorList>
    </citation>
    <scope>NUCLEOTIDE SEQUENCE</scope>
</reference>
<dbReference type="InterPro" id="IPR017941">
    <property type="entry name" value="Rieske_2Fe-2S"/>
</dbReference>
<protein>
    <recommendedName>
        <fullName evidence="6">Rieske domain-containing protein</fullName>
    </recommendedName>
</protein>
<dbReference type="PROSITE" id="PS51296">
    <property type="entry name" value="RIESKE"/>
    <property type="match status" value="1"/>
</dbReference>
<dbReference type="SUPFAM" id="SSF55961">
    <property type="entry name" value="Bet v1-like"/>
    <property type="match status" value="1"/>
</dbReference>
<evidence type="ECO:0000256" key="4">
    <source>
        <dbReference type="ARBA" id="ARBA00023004"/>
    </source>
</evidence>
<dbReference type="Pfam" id="PF00355">
    <property type="entry name" value="Rieske"/>
    <property type="match status" value="1"/>
</dbReference>
<dbReference type="Gene3D" id="2.102.10.10">
    <property type="entry name" value="Rieske [2Fe-2S] iron-sulphur domain"/>
    <property type="match status" value="1"/>
</dbReference>
<gene>
    <name evidence="7" type="ORF">METZ01_LOCUS114434</name>
</gene>
<keyword evidence="4" id="KW-0408">Iron</keyword>
<dbReference type="GO" id="GO:0005506">
    <property type="term" value="F:iron ion binding"/>
    <property type="evidence" value="ECO:0007669"/>
    <property type="project" value="InterPro"/>
</dbReference>
<dbReference type="PANTHER" id="PTHR21266:SF60">
    <property type="entry name" value="3-KETOSTEROID-9-ALPHA-MONOOXYGENASE, OXYGENASE COMPONENT"/>
    <property type="match status" value="1"/>
</dbReference>
<name>A0A381XAE6_9ZZZZ</name>
<dbReference type="InterPro" id="IPR015881">
    <property type="entry name" value="ARHD_Rieske_2Fe_2S"/>
</dbReference>
<accession>A0A381XAE6</accession>
<keyword evidence="1" id="KW-0001">2Fe-2S</keyword>
<evidence type="ECO:0000313" key="7">
    <source>
        <dbReference type="EMBL" id="SVA61580.1"/>
    </source>
</evidence>
<dbReference type="InterPro" id="IPR036922">
    <property type="entry name" value="Rieske_2Fe-2S_sf"/>
</dbReference>
<dbReference type="AlphaFoldDB" id="A0A381XAE6"/>
<keyword evidence="3" id="KW-0560">Oxidoreductase</keyword>
<dbReference type="InterPro" id="IPR050584">
    <property type="entry name" value="Cholesterol_7-desaturase"/>
</dbReference>
<dbReference type="GO" id="GO:0051537">
    <property type="term" value="F:2 iron, 2 sulfur cluster binding"/>
    <property type="evidence" value="ECO:0007669"/>
    <property type="project" value="UniProtKB-KW"/>
</dbReference>
<keyword evidence="5" id="KW-0411">Iron-sulfur</keyword>
<dbReference type="CDD" id="cd03469">
    <property type="entry name" value="Rieske_RO_Alpha_N"/>
    <property type="match status" value="1"/>
</dbReference>
<organism evidence="7">
    <name type="scientific">marine metagenome</name>
    <dbReference type="NCBI Taxonomy" id="408172"/>
    <lineage>
        <taxon>unclassified sequences</taxon>
        <taxon>metagenomes</taxon>
        <taxon>ecological metagenomes</taxon>
    </lineage>
</organism>
<evidence type="ECO:0000256" key="3">
    <source>
        <dbReference type="ARBA" id="ARBA00023002"/>
    </source>
</evidence>
<sequence>MNKLLLKDWYVICRKDEIDENKILLKYVFDQEIIIWKKKERIMAWENLCIHRGSRLSLGSINNGILKCAYHGWEYNQDAQCVKIPSQPDIKIPKKACVKSYKVIEKMNMVWINLSKDANDFVNIKEFNESNFNHVASGPYIMNASAPRAIENFLDVAHFPFVHENHLGVKDKPMIDDYDVVSSNKGIHASNVKIFQPNPDGTNKSGEVIYDYHVHSPFVASLGKDVSKNERFVLVFYVTPISETESMIYTLTLMNFGKLDDKIVRDYQDFITAQDVPIVESQRPELLPMDLQEELSIRSDKISIAYRRYLKKMNISFGVA</sequence>
<dbReference type="InterPro" id="IPR044043">
    <property type="entry name" value="VanA_C_cat"/>
</dbReference>
<dbReference type="GO" id="GO:0016491">
    <property type="term" value="F:oxidoreductase activity"/>
    <property type="evidence" value="ECO:0007669"/>
    <property type="project" value="UniProtKB-KW"/>
</dbReference>